<dbReference type="EMBL" id="JBBKZV010000055">
    <property type="protein sequence ID" value="MEJ8827197.1"/>
    <property type="molecule type" value="Genomic_DNA"/>
</dbReference>
<organism evidence="6 7">
    <name type="scientific">Variovorax humicola</name>
    <dbReference type="NCBI Taxonomy" id="1769758"/>
    <lineage>
        <taxon>Bacteria</taxon>
        <taxon>Pseudomonadati</taxon>
        <taxon>Pseudomonadota</taxon>
        <taxon>Betaproteobacteria</taxon>
        <taxon>Burkholderiales</taxon>
        <taxon>Comamonadaceae</taxon>
        <taxon>Variovorax</taxon>
    </lineage>
</organism>
<dbReference type="SUPFAM" id="SSF47769">
    <property type="entry name" value="SAM/Pointed domain"/>
    <property type="match status" value="1"/>
</dbReference>
<protein>
    <submittedName>
        <fullName evidence="6">AAA family ATPase</fullName>
    </submittedName>
</protein>
<keyword evidence="1" id="KW-0547">Nucleotide-binding</keyword>
<sequence>MNDVERWLQGLGLGGYAQAFAEQGIEFDLLGELGDDDLKALGVAALGHRKRLLRSIAAQNSGASPSPQAASVEPMAAESAPPRDAERRHLTVMFCDMVGSTAMSGRLDPEDLQQLIRGYHEAVAAAVAPYEGHIAQFLGDGALVYFGYPQAHEDDATRAVRSALSIVKALDARRARGDIELQTRIGVATGLVVIGEIGAGTAAAERSASGETPNLAARLQAQAQPGEIVLADDTRKLVGDSFVLESLGRLALKGFAEPVEAWRVIGERRVATRFEAQHMQGLVEFIGRDSELALLLERWALARDGEGQAVLLSGEAGIGKSRICQVLRERLAGESAATVLLQCSPYFSSSALYPVVQHLERTAGMAPADSPQDRAHKLEHLAGALPASSVGCLLRLMGLPDGGRSLAGGASPQEEKAHTLEALIALLQRLSEQQPVLFLVEDAHWIDPSTEELIGQVAERVRDARVLLVVTCRPEYVPSWSGASQLTHHSLSRLSQKQCMVLVSAVAAGKALPAEVLAEIIRKTDGIPLFIEELTKTVVQSGLLEDTPSGYRLSGPLPTLAIPATLQDSLMARLDRLAPAKEVAQIGAVIGREFGHRLIAEVLCAMAPSKLDAALADLVRSELVFRRGTPPDATYSFKHALVRDTAYNSMLKSQRVLRHRQIAAALEHGNRDAAAAQPELLAYHHQEGGNAAKALRYWQAAGDHAMARSAVREAVTHYQAAVALLRSVQALEPCANVELGLRMRLGNAVVQTEGFISPCANESYARARDLATSLDRPDELLQACGGSAAGLSAAGRFGEAIALLERFGPAELARVKPMGRVNRLMRMGYPRLLRGELAKARSHLTEARRELENVRPEEWQPLGGADPLVAILMNLTTSLMFQGLLPSAEACAREGLGIAEQRQHSNSRVWALNVMGSMSARKGDWTDALARSTQALELAERYGLKTYGAVAKSGLGHALVATGQLDDGIRLLRDGYSGWVMFGGRFWSSFYAANAAEVLLNAGRRDEATEFVLAGEKTQQETEEKFQAASLLSLRCRLAELDGDRAGAETAYRRAIEIAEHQGALLLSLRAATSLARLYQAQGRVDEADAALRPIYERFTEGFDYPDLLRARAVLESREG</sequence>
<dbReference type="Pfam" id="PF00211">
    <property type="entry name" value="Guanylate_cyc"/>
    <property type="match status" value="1"/>
</dbReference>
<keyword evidence="7" id="KW-1185">Reference proteome</keyword>
<evidence type="ECO:0000313" key="6">
    <source>
        <dbReference type="EMBL" id="MEJ8827197.1"/>
    </source>
</evidence>
<dbReference type="InterPro" id="IPR027417">
    <property type="entry name" value="P-loop_NTPase"/>
</dbReference>
<evidence type="ECO:0000256" key="2">
    <source>
        <dbReference type="ARBA" id="ARBA00022840"/>
    </source>
</evidence>
<dbReference type="CDD" id="cd07302">
    <property type="entry name" value="CHD"/>
    <property type="match status" value="1"/>
</dbReference>
<dbReference type="SUPFAM" id="SSF52540">
    <property type="entry name" value="P-loop containing nucleoside triphosphate hydrolases"/>
    <property type="match status" value="1"/>
</dbReference>
<dbReference type="RefSeq" id="WP_340368227.1">
    <property type="nucleotide sequence ID" value="NZ_JBBKZV010000055.1"/>
</dbReference>
<dbReference type="Pfam" id="PF00536">
    <property type="entry name" value="SAM_1"/>
    <property type="match status" value="1"/>
</dbReference>
<dbReference type="Gene3D" id="3.40.50.300">
    <property type="entry name" value="P-loop containing nucleotide triphosphate hydrolases"/>
    <property type="match status" value="1"/>
</dbReference>
<dbReference type="InterPro" id="IPR041664">
    <property type="entry name" value="AAA_16"/>
</dbReference>
<dbReference type="SUPFAM" id="SSF55073">
    <property type="entry name" value="Nucleotide cyclase"/>
    <property type="match status" value="1"/>
</dbReference>
<dbReference type="PANTHER" id="PTHR16305">
    <property type="entry name" value="TESTICULAR SOLUBLE ADENYLYL CYCLASE"/>
    <property type="match status" value="1"/>
</dbReference>
<feature type="region of interest" description="Disordered" evidence="3">
    <location>
        <begin position="58"/>
        <end position="84"/>
    </location>
</feature>
<dbReference type="InterPro" id="IPR013761">
    <property type="entry name" value="SAM/pointed_sf"/>
</dbReference>
<evidence type="ECO:0000259" key="5">
    <source>
        <dbReference type="PROSITE" id="PS50125"/>
    </source>
</evidence>
<dbReference type="SUPFAM" id="SSF48452">
    <property type="entry name" value="TPR-like"/>
    <property type="match status" value="2"/>
</dbReference>
<accession>A0ABU8WCW0</accession>
<dbReference type="Pfam" id="PF13191">
    <property type="entry name" value="AAA_16"/>
    <property type="match status" value="1"/>
</dbReference>
<dbReference type="Gene3D" id="1.10.150.50">
    <property type="entry name" value="Transcription Factor, Ets-1"/>
    <property type="match status" value="1"/>
</dbReference>
<name>A0ABU8WCW0_9BURK</name>
<dbReference type="Proteomes" id="UP001363010">
    <property type="component" value="Unassembled WGS sequence"/>
</dbReference>
<feature type="domain" description="Guanylate cyclase" evidence="5">
    <location>
        <begin position="91"/>
        <end position="220"/>
    </location>
</feature>
<evidence type="ECO:0000256" key="3">
    <source>
        <dbReference type="SAM" id="MobiDB-lite"/>
    </source>
</evidence>
<feature type="domain" description="SAM" evidence="4">
    <location>
        <begin position="1"/>
        <end position="56"/>
    </location>
</feature>
<proteinExistence type="predicted"/>
<feature type="compositionally biased region" description="Polar residues" evidence="3">
    <location>
        <begin position="58"/>
        <end position="69"/>
    </location>
</feature>
<dbReference type="InterPro" id="IPR029787">
    <property type="entry name" value="Nucleotide_cyclase"/>
</dbReference>
<comment type="caution">
    <text evidence="6">The sequence shown here is derived from an EMBL/GenBank/DDBJ whole genome shotgun (WGS) entry which is preliminary data.</text>
</comment>
<dbReference type="InterPro" id="IPR001660">
    <property type="entry name" value="SAM"/>
</dbReference>
<dbReference type="SMART" id="SM00454">
    <property type="entry name" value="SAM"/>
    <property type="match status" value="1"/>
</dbReference>
<dbReference type="Gene3D" id="1.25.40.10">
    <property type="entry name" value="Tetratricopeptide repeat domain"/>
    <property type="match status" value="2"/>
</dbReference>
<dbReference type="PROSITE" id="PS50125">
    <property type="entry name" value="GUANYLATE_CYCLASE_2"/>
    <property type="match status" value="1"/>
</dbReference>
<evidence type="ECO:0000256" key="1">
    <source>
        <dbReference type="ARBA" id="ARBA00022741"/>
    </source>
</evidence>
<dbReference type="Gene3D" id="3.30.70.1230">
    <property type="entry name" value="Nucleotide cyclase"/>
    <property type="match status" value="1"/>
</dbReference>
<dbReference type="PANTHER" id="PTHR16305:SF28">
    <property type="entry name" value="GUANYLATE CYCLASE DOMAIN-CONTAINING PROTEIN"/>
    <property type="match status" value="1"/>
</dbReference>
<evidence type="ECO:0000259" key="4">
    <source>
        <dbReference type="PROSITE" id="PS50105"/>
    </source>
</evidence>
<dbReference type="CDD" id="cd09487">
    <property type="entry name" value="SAM_superfamily"/>
    <property type="match status" value="1"/>
</dbReference>
<gene>
    <name evidence="6" type="ORF">WKW80_35315</name>
</gene>
<dbReference type="PROSITE" id="PS50105">
    <property type="entry name" value="SAM_DOMAIN"/>
    <property type="match status" value="1"/>
</dbReference>
<dbReference type="InterPro" id="IPR011990">
    <property type="entry name" value="TPR-like_helical_dom_sf"/>
</dbReference>
<reference evidence="6 7" key="1">
    <citation type="submission" date="2024-03" db="EMBL/GenBank/DDBJ databases">
        <title>Novel species of the genus Variovorax.</title>
        <authorList>
            <person name="Liu Q."/>
            <person name="Xin Y.-H."/>
        </authorList>
    </citation>
    <scope>NUCLEOTIDE SEQUENCE [LARGE SCALE GENOMIC DNA]</scope>
    <source>
        <strain evidence="6 7">KACC 18501</strain>
    </source>
</reference>
<dbReference type="InterPro" id="IPR001054">
    <property type="entry name" value="A/G_cyclase"/>
</dbReference>
<evidence type="ECO:0000313" key="7">
    <source>
        <dbReference type="Proteomes" id="UP001363010"/>
    </source>
</evidence>
<keyword evidence="2" id="KW-0067">ATP-binding</keyword>
<dbReference type="SMART" id="SM00044">
    <property type="entry name" value="CYCc"/>
    <property type="match status" value="1"/>
</dbReference>